<dbReference type="InterPro" id="IPR041581">
    <property type="entry name" value="Glyoxalase_6"/>
</dbReference>
<evidence type="ECO:0000259" key="1">
    <source>
        <dbReference type="PROSITE" id="PS51819"/>
    </source>
</evidence>
<accession>A0A6H9WEB8</accession>
<dbReference type="Pfam" id="PF18029">
    <property type="entry name" value="Glyoxalase_6"/>
    <property type="match status" value="1"/>
</dbReference>
<dbReference type="PANTHER" id="PTHR35908">
    <property type="entry name" value="HYPOTHETICAL FUSION PROTEIN"/>
    <property type="match status" value="1"/>
</dbReference>
<dbReference type="PANTHER" id="PTHR35908:SF1">
    <property type="entry name" value="CONSERVED PROTEIN"/>
    <property type="match status" value="1"/>
</dbReference>
<name>A0A6H9WEB8_9MICO</name>
<sequence>MKIESTTVTFDADDVAAESAFWAAVFGGEIVRYGEYCEITAPDGSRPVGVQHAPGLTPLDWPSESVRAHLDVVVDDIATAHQEVLDLGAVLLQRTPGGEPFNVYRSPAGHPFCLCWTP</sequence>
<dbReference type="AlphaFoldDB" id="A0A6H9WEB8"/>
<gene>
    <name evidence="2" type="ORF">F8O04_02885</name>
</gene>
<dbReference type="OrthoDB" id="1645442at2"/>
<dbReference type="InterPro" id="IPR037523">
    <property type="entry name" value="VOC_core"/>
</dbReference>
<dbReference type="Gene3D" id="3.10.180.10">
    <property type="entry name" value="2,3-Dihydroxybiphenyl 1,2-Dioxygenase, domain 1"/>
    <property type="match status" value="1"/>
</dbReference>
<organism evidence="2 3">
    <name type="scientific">Pseudoclavibacter endophyticus</name>
    <dbReference type="NCBI Taxonomy" id="1778590"/>
    <lineage>
        <taxon>Bacteria</taxon>
        <taxon>Bacillati</taxon>
        <taxon>Actinomycetota</taxon>
        <taxon>Actinomycetes</taxon>
        <taxon>Micrococcales</taxon>
        <taxon>Microbacteriaceae</taxon>
        <taxon>Pseudoclavibacter</taxon>
    </lineage>
</organism>
<comment type="caution">
    <text evidence="2">The sequence shown here is derived from an EMBL/GenBank/DDBJ whole genome shotgun (WGS) entry which is preliminary data.</text>
</comment>
<dbReference type="SUPFAM" id="SSF54593">
    <property type="entry name" value="Glyoxalase/Bleomycin resistance protein/Dihydroxybiphenyl dioxygenase"/>
    <property type="match status" value="1"/>
</dbReference>
<dbReference type="Proteomes" id="UP000431744">
    <property type="component" value="Unassembled WGS sequence"/>
</dbReference>
<dbReference type="EMBL" id="WBJY01000001">
    <property type="protein sequence ID" value="KAB1649239.1"/>
    <property type="molecule type" value="Genomic_DNA"/>
</dbReference>
<evidence type="ECO:0000313" key="3">
    <source>
        <dbReference type="Proteomes" id="UP000431744"/>
    </source>
</evidence>
<proteinExistence type="predicted"/>
<keyword evidence="3" id="KW-1185">Reference proteome</keyword>
<dbReference type="InterPro" id="IPR029068">
    <property type="entry name" value="Glyas_Bleomycin-R_OHBP_Dase"/>
</dbReference>
<feature type="domain" description="VOC" evidence="1">
    <location>
        <begin position="2"/>
        <end position="117"/>
    </location>
</feature>
<dbReference type="RefSeq" id="WP_158027831.1">
    <property type="nucleotide sequence ID" value="NZ_BMHG01000001.1"/>
</dbReference>
<dbReference type="PROSITE" id="PS51819">
    <property type="entry name" value="VOC"/>
    <property type="match status" value="1"/>
</dbReference>
<reference evidence="2 3" key="1">
    <citation type="submission" date="2019-09" db="EMBL/GenBank/DDBJ databases">
        <title>Phylogeny of genus Pseudoclavibacter and closely related genus.</title>
        <authorList>
            <person name="Li Y."/>
        </authorList>
    </citation>
    <scope>NUCLEOTIDE SEQUENCE [LARGE SCALE GENOMIC DNA]</scope>
    <source>
        <strain evidence="2 3">EGI 60007</strain>
    </source>
</reference>
<protein>
    <submittedName>
        <fullName evidence="2">VOC family protein</fullName>
    </submittedName>
</protein>
<evidence type="ECO:0000313" key="2">
    <source>
        <dbReference type="EMBL" id="KAB1649239.1"/>
    </source>
</evidence>